<dbReference type="EMBL" id="BMMQ01000015">
    <property type="protein sequence ID" value="GGO67589.1"/>
    <property type="molecule type" value="Genomic_DNA"/>
</dbReference>
<comment type="caution">
    <text evidence="2">The sequence shown here is derived from an EMBL/GenBank/DDBJ whole genome shotgun (WGS) entry which is preliminary data.</text>
</comment>
<dbReference type="RefSeq" id="WP_229661369.1">
    <property type="nucleotide sequence ID" value="NZ_BMMQ01000015.1"/>
</dbReference>
<evidence type="ECO:0000313" key="3">
    <source>
        <dbReference type="Proteomes" id="UP000638043"/>
    </source>
</evidence>
<keyword evidence="3" id="KW-1185">Reference proteome</keyword>
<dbReference type="Pfam" id="PF07615">
    <property type="entry name" value="Ykof"/>
    <property type="match status" value="2"/>
</dbReference>
<reference evidence="3" key="1">
    <citation type="journal article" date="2019" name="Int. J. Syst. Evol. Microbiol.">
        <title>The Global Catalogue of Microorganisms (GCM) 10K type strain sequencing project: providing services to taxonomists for standard genome sequencing and annotation.</title>
        <authorList>
            <consortium name="The Broad Institute Genomics Platform"/>
            <consortium name="The Broad Institute Genome Sequencing Center for Infectious Disease"/>
            <person name="Wu L."/>
            <person name="Ma J."/>
        </authorList>
    </citation>
    <scope>NUCLEOTIDE SEQUENCE [LARGE SCALE GENOMIC DNA]</scope>
    <source>
        <strain evidence="3">CGMCC 4.7181</strain>
    </source>
</reference>
<dbReference type="Proteomes" id="UP000638043">
    <property type="component" value="Unassembled WGS sequence"/>
</dbReference>
<evidence type="ECO:0000313" key="2">
    <source>
        <dbReference type="EMBL" id="GGO67589.1"/>
    </source>
</evidence>
<protein>
    <recommendedName>
        <fullName evidence="1">Thiamin/hydroxymethyl pyrimidine-binding YkoF putative domain-containing protein</fullName>
    </recommendedName>
</protein>
<evidence type="ECO:0000259" key="1">
    <source>
        <dbReference type="Pfam" id="PF07615"/>
    </source>
</evidence>
<dbReference type="SUPFAM" id="SSF89957">
    <property type="entry name" value="MTH1187/YkoF-like"/>
    <property type="match status" value="1"/>
</dbReference>
<sequence>MTELSDITPEAYGVGARFTLSVYDSDYVNIILGALKAADSEGLTIETDDISTWITGSEQRVLSYVRDVVAAAAASGAHLSVALMLSRGCPAGMTCELPAGVPAIGADPVALEATGVRARAHWSLYPLLDGGSEGDHLTPILEAIEQAKAEGVYDGLDHGATRLDADLSRVLETVANAWIGVGAVVQHVTTHVTISINSPSINSPSINSQGTPA</sequence>
<gene>
    <name evidence="2" type="ORF">GCM10010910_29700</name>
</gene>
<feature type="domain" description="Thiamin/hydroxymethyl pyrimidine-binding YkoF putative" evidence="1">
    <location>
        <begin position="14"/>
        <end position="91"/>
    </location>
</feature>
<name>A0ABQ2N6R2_9MICO</name>
<organism evidence="2 3">
    <name type="scientific">Microbacterium nanhaiense</name>
    <dbReference type="NCBI Taxonomy" id="1301026"/>
    <lineage>
        <taxon>Bacteria</taxon>
        <taxon>Bacillati</taxon>
        <taxon>Actinomycetota</taxon>
        <taxon>Actinomycetes</taxon>
        <taxon>Micrococcales</taxon>
        <taxon>Microbacteriaceae</taxon>
        <taxon>Microbacterium</taxon>
    </lineage>
</organism>
<dbReference type="Gene3D" id="3.30.70.930">
    <property type="match status" value="2"/>
</dbReference>
<dbReference type="InterPro" id="IPR011522">
    <property type="entry name" value="Thiamin/HMP-bd_put_YkoF"/>
</dbReference>
<accession>A0ABQ2N6R2</accession>
<dbReference type="InterPro" id="IPR029756">
    <property type="entry name" value="MTH1187/YkoF-like"/>
</dbReference>
<proteinExistence type="predicted"/>
<feature type="domain" description="Thiamin/hydroxymethyl pyrimidine-binding YkoF putative" evidence="1">
    <location>
        <begin position="118"/>
        <end position="200"/>
    </location>
</feature>